<comment type="caution">
    <text evidence="1">The sequence shown here is derived from an EMBL/GenBank/DDBJ whole genome shotgun (WGS) entry which is preliminary data.</text>
</comment>
<evidence type="ECO:0000313" key="1">
    <source>
        <dbReference type="EMBL" id="RIH79736.1"/>
    </source>
</evidence>
<protein>
    <submittedName>
        <fullName evidence="1">Uncharacterized protein</fullName>
    </submittedName>
</protein>
<gene>
    <name evidence="1" type="ORF">Mcate_00173</name>
</gene>
<accession>A0A399E784</accession>
<dbReference type="Proteomes" id="UP000266089">
    <property type="component" value="Unassembled WGS sequence"/>
</dbReference>
<reference evidence="1 2" key="1">
    <citation type="submission" date="2018-08" db="EMBL/GenBank/DDBJ databases">
        <title>Meiothermus cateniformans JCM 15151 genome sequencing project.</title>
        <authorList>
            <person name="Da Costa M.S."/>
            <person name="Albuquerque L."/>
            <person name="Raposo P."/>
            <person name="Froufe H.J.C."/>
            <person name="Barroso C.S."/>
            <person name="Egas C."/>
        </authorList>
    </citation>
    <scope>NUCLEOTIDE SEQUENCE [LARGE SCALE GENOMIC DNA]</scope>
    <source>
        <strain evidence="1 2">JCM 15151</strain>
    </source>
</reference>
<dbReference type="RefSeq" id="WP_027887423.1">
    <property type="nucleotide sequence ID" value="NZ_JBHSXZ010000003.1"/>
</dbReference>
<dbReference type="AlphaFoldDB" id="A0A399E784"/>
<evidence type="ECO:0000313" key="2">
    <source>
        <dbReference type="Proteomes" id="UP000266089"/>
    </source>
</evidence>
<name>A0A399E784_9DEIN</name>
<organism evidence="1 2">
    <name type="scientific">Meiothermus taiwanensis</name>
    <dbReference type="NCBI Taxonomy" id="172827"/>
    <lineage>
        <taxon>Bacteria</taxon>
        <taxon>Thermotogati</taxon>
        <taxon>Deinococcota</taxon>
        <taxon>Deinococci</taxon>
        <taxon>Thermales</taxon>
        <taxon>Thermaceae</taxon>
        <taxon>Meiothermus</taxon>
    </lineage>
</organism>
<dbReference type="EMBL" id="QWKX01000003">
    <property type="protein sequence ID" value="RIH79736.1"/>
    <property type="molecule type" value="Genomic_DNA"/>
</dbReference>
<dbReference type="OrthoDB" id="32603at2"/>
<proteinExistence type="predicted"/>
<sequence>MTPLKVVTFWVRPLEGQPLPEARALLEGLLAIFYEAFPEYTGVLTFSQSPRPPGYVFVYVNQGCTGLLPSAGRFLQELLQQAFPQGEVRPYGRVWLELGSE</sequence>